<feature type="domain" description="F-box" evidence="1">
    <location>
        <begin position="14"/>
        <end position="65"/>
    </location>
</feature>
<sequence length="394" mass="44860">MGAAHSRLLPERQSLSLTSLPENVLMEIFSRLPAHPAFLRCISLTCKEFHQIVVNPDFLRLFRAHHRDTPPLVGFIRNQSPRFLPTIGGAVVQYDPDRVVAGAGALELDDADWIVLGCRHGRVLLQCPERRYLLVVDPMVGRREYIDAPSWYRLRHSSTAVLICSPCHGDHGDCRSRPFRIVFVYFSVAFMTNISIYSSQTDQWVKFQTPRLPGPLPLPNPIDTSRPSILIGNVLYLFTIFTTVLCFNVDTQERHEIPQPPGNHYIERRAVLRVNTLLVAPRDASLGFLSVTSCYLKLWVSNFADGVHLQWTPRWFVSLDALVPLPEDIAEPTQMPKIRIIGHDEDGNVVYLWSLAGVFAIHLDEMQSHQVFSNYQLIHRVYPYKSFFLPPGIS</sequence>
<dbReference type="InterPro" id="IPR001810">
    <property type="entry name" value="F-box_dom"/>
</dbReference>
<dbReference type="EMBL" id="BQKI01000275">
    <property type="protein sequence ID" value="GJN41296.1"/>
    <property type="molecule type" value="Genomic_DNA"/>
</dbReference>
<evidence type="ECO:0000313" key="2">
    <source>
        <dbReference type="EMBL" id="GJN41296.1"/>
    </source>
</evidence>
<accession>A0AAV5G685</accession>
<protein>
    <recommendedName>
        <fullName evidence="1">F-box domain-containing protein</fullName>
    </recommendedName>
</protein>
<gene>
    <name evidence="2" type="primary">gn00647</name>
    <name evidence="2" type="ORF">PR202_gn00647</name>
</gene>
<dbReference type="Pfam" id="PF00646">
    <property type="entry name" value="F-box"/>
    <property type="match status" value="1"/>
</dbReference>
<dbReference type="SUPFAM" id="SSF81383">
    <property type="entry name" value="F-box domain"/>
    <property type="match status" value="1"/>
</dbReference>
<dbReference type="Proteomes" id="UP001054889">
    <property type="component" value="Unassembled WGS sequence"/>
</dbReference>
<dbReference type="AlphaFoldDB" id="A0AAV5G685"/>
<dbReference type="InterPro" id="IPR036047">
    <property type="entry name" value="F-box-like_dom_sf"/>
</dbReference>
<evidence type="ECO:0000259" key="1">
    <source>
        <dbReference type="PROSITE" id="PS50181"/>
    </source>
</evidence>
<dbReference type="PROSITE" id="PS50181">
    <property type="entry name" value="FBOX"/>
    <property type="match status" value="1"/>
</dbReference>
<dbReference type="InterPro" id="IPR056594">
    <property type="entry name" value="AT5G49610-like_b-prop"/>
</dbReference>
<evidence type="ECO:0000313" key="3">
    <source>
        <dbReference type="Proteomes" id="UP001054889"/>
    </source>
</evidence>
<organism evidence="2 3">
    <name type="scientific">Eleusine coracana subsp. coracana</name>
    <dbReference type="NCBI Taxonomy" id="191504"/>
    <lineage>
        <taxon>Eukaryota</taxon>
        <taxon>Viridiplantae</taxon>
        <taxon>Streptophyta</taxon>
        <taxon>Embryophyta</taxon>
        <taxon>Tracheophyta</taxon>
        <taxon>Spermatophyta</taxon>
        <taxon>Magnoliopsida</taxon>
        <taxon>Liliopsida</taxon>
        <taxon>Poales</taxon>
        <taxon>Poaceae</taxon>
        <taxon>PACMAD clade</taxon>
        <taxon>Chloridoideae</taxon>
        <taxon>Cynodonteae</taxon>
        <taxon>Eleusininae</taxon>
        <taxon>Eleusine</taxon>
    </lineage>
</organism>
<name>A0AAV5G685_ELECO</name>
<keyword evidence="3" id="KW-1185">Reference proteome</keyword>
<dbReference type="Pfam" id="PF23635">
    <property type="entry name" value="Beta-prop_AT5G49610-like"/>
    <property type="match status" value="1"/>
</dbReference>
<dbReference type="PANTHER" id="PTHR32133:SF293">
    <property type="entry name" value="F-BOX DOMAIN CONTAINING PROTEIN, EXPRESSED"/>
    <property type="match status" value="1"/>
</dbReference>
<reference evidence="2" key="2">
    <citation type="submission" date="2021-12" db="EMBL/GenBank/DDBJ databases">
        <title>Resequencing data analysis of finger millet.</title>
        <authorList>
            <person name="Hatakeyama M."/>
            <person name="Aluri S."/>
            <person name="Balachadran M.T."/>
            <person name="Sivarajan S.R."/>
            <person name="Poveda L."/>
            <person name="Shimizu-Inatsugi R."/>
            <person name="Schlapbach R."/>
            <person name="Sreeman S.M."/>
            <person name="Shimizu K.K."/>
        </authorList>
    </citation>
    <scope>NUCLEOTIDE SEQUENCE</scope>
</reference>
<reference evidence="2" key="1">
    <citation type="journal article" date="2018" name="DNA Res.">
        <title>Multiple hybrid de novo genome assembly of finger millet, an orphan allotetraploid crop.</title>
        <authorList>
            <person name="Hatakeyama M."/>
            <person name="Aluri S."/>
            <person name="Balachadran M.T."/>
            <person name="Sivarajan S.R."/>
            <person name="Patrignani A."/>
            <person name="Gruter S."/>
            <person name="Poveda L."/>
            <person name="Shimizu-Inatsugi R."/>
            <person name="Baeten J."/>
            <person name="Francoijs K.J."/>
            <person name="Nataraja K.N."/>
            <person name="Reddy Y.A.N."/>
            <person name="Phadnis S."/>
            <person name="Ravikumar R.L."/>
            <person name="Schlapbach R."/>
            <person name="Sreeman S.M."/>
            <person name="Shimizu K.K."/>
        </authorList>
    </citation>
    <scope>NUCLEOTIDE SEQUENCE</scope>
</reference>
<dbReference type="PANTHER" id="PTHR32133">
    <property type="entry name" value="OS07G0120400 PROTEIN"/>
    <property type="match status" value="1"/>
</dbReference>
<proteinExistence type="predicted"/>
<comment type="caution">
    <text evidence="2">The sequence shown here is derived from an EMBL/GenBank/DDBJ whole genome shotgun (WGS) entry which is preliminary data.</text>
</comment>
<dbReference type="Gene3D" id="1.20.1280.50">
    <property type="match status" value="1"/>
</dbReference>